<feature type="compositionally biased region" description="Low complexity" evidence="6">
    <location>
        <begin position="344"/>
        <end position="358"/>
    </location>
</feature>
<evidence type="ECO:0000256" key="5">
    <source>
        <dbReference type="ARBA" id="ARBA00022840"/>
    </source>
</evidence>
<accession>A0ABD3SBQ3</accession>
<feature type="compositionally biased region" description="Gly residues" evidence="6">
    <location>
        <begin position="70"/>
        <end position="79"/>
    </location>
</feature>
<keyword evidence="4" id="KW-0418">Kinase</keyword>
<dbReference type="PANTHER" id="PTHR22974">
    <property type="entry name" value="MIXED LINEAGE PROTEIN KINASE"/>
    <property type="match status" value="1"/>
</dbReference>
<evidence type="ECO:0000256" key="7">
    <source>
        <dbReference type="SAM" id="SignalP"/>
    </source>
</evidence>
<dbReference type="Proteomes" id="UP001530377">
    <property type="component" value="Unassembled WGS sequence"/>
</dbReference>
<dbReference type="Gene3D" id="1.10.510.10">
    <property type="entry name" value="Transferase(Phosphotransferase) domain 1"/>
    <property type="match status" value="1"/>
</dbReference>
<feature type="compositionally biased region" description="Low complexity" evidence="6">
    <location>
        <begin position="176"/>
        <end position="186"/>
    </location>
</feature>
<dbReference type="InterPro" id="IPR000719">
    <property type="entry name" value="Prot_kinase_dom"/>
</dbReference>
<dbReference type="AlphaFoldDB" id="A0ABD3SBQ3"/>
<feature type="compositionally biased region" description="Acidic residues" evidence="6">
    <location>
        <begin position="310"/>
        <end position="326"/>
    </location>
</feature>
<keyword evidence="7" id="KW-0732">Signal</keyword>
<proteinExistence type="predicted"/>
<feature type="region of interest" description="Disordered" evidence="6">
    <location>
        <begin position="448"/>
        <end position="543"/>
    </location>
</feature>
<comment type="caution">
    <text evidence="9">The sequence shown here is derived from an EMBL/GenBank/DDBJ whole genome shotgun (WGS) entry which is preliminary data.</text>
</comment>
<keyword evidence="5" id="KW-0067">ATP-binding</keyword>
<feature type="region of interest" description="Disordered" evidence="6">
    <location>
        <begin position="176"/>
        <end position="376"/>
    </location>
</feature>
<dbReference type="GO" id="GO:1901991">
    <property type="term" value="P:negative regulation of mitotic cell cycle phase transition"/>
    <property type="evidence" value="ECO:0007669"/>
    <property type="project" value="UniProtKB-ARBA"/>
</dbReference>
<dbReference type="PROSITE" id="PS00108">
    <property type="entry name" value="PROTEIN_KINASE_ST"/>
    <property type="match status" value="1"/>
</dbReference>
<feature type="region of interest" description="Disordered" evidence="6">
    <location>
        <begin position="62"/>
        <end position="89"/>
    </location>
</feature>
<dbReference type="InterPro" id="IPR008271">
    <property type="entry name" value="Ser/Thr_kinase_AS"/>
</dbReference>
<dbReference type="FunFam" id="3.30.200.20:FF:000131">
    <property type="entry name" value="Dual specificity protein kinase TTK"/>
    <property type="match status" value="1"/>
</dbReference>
<feature type="compositionally biased region" description="Basic and acidic residues" evidence="6">
    <location>
        <begin position="511"/>
        <end position="522"/>
    </location>
</feature>
<dbReference type="PROSITE" id="PS50011">
    <property type="entry name" value="PROTEIN_KINASE_DOM"/>
    <property type="match status" value="1"/>
</dbReference>
<dbReference type="Gene3D" id="3.30.200.20">
    <property type="entry name" value="Phosphorylase Kinase, domain 1"/>
    <property type="match status" value="1"/>
</dbReference>
<evidence type="ECO:0000259" key="8">
    <source>
        <dbReference type="PROSITE" id="PS50011"/>
    </source>
</evidence>
<keyword evidence="10" id="KW-1185">Reference proteome</keyword>
<dbReference type="GO" id="GO:0005524">
    <property type="term" value="F:ATP binding"/>
    <property type="evidence" value="ECO:0007669"/>
    <property type="project" value="UniProtKB-KW"/>
</dbReference>
<keyword evidence="1" id="KW-0723">Serine/threonine-protein kinase</keyword>
<evidence type="ECO:0000313" key="10">
    <source>
        <dbReference type="Proteomes" id="UP001530377"/>
    </source>
</evidence>
<feature type="compositionally biased region" description="Low complexity" evidence="6">
    <location>
        <begin position="501"/>
        <end position="510"/>
    </location>
</feature>
<dbReference type="PANTHER" id="PTHR22974:SF21">
    <property type="entry name" value="DUAL SPECIFICITY PROTEIN KINASE TTK"/>
    <property type="match status" value="1"/>
</dbReference>
<evidence type="ECO:0000256" key="3">
    <source>
        <dbReference type="ARBA" id="ARBA00022741"/>
    </source>
</evidence>
<protein>
    <recommendedName>
        <fullName evidence="8">Protein kinase domain-containing protein</fullName>
    </recommendedName>
</protein>
<feature type="signal peptide" evidence="7">
    <location>
        <begin position="1"/>
        <end position="17"/>
    </location>
</feature>
<dbReference type="GO" id="GO:0004674">
    <property type="term" value="F:protein serine/threonine kinase activity"/>
    <property type="evidence" value="ECO:0007669"/>
    <property type="project" value="UniProtKB-KW"/>
</dbReference>
<evidence type="ECO:0000256" key="6">
    <source>
        <dbReference type="SAM" id="MobiDB-lite"/>
    </source>
</evidence>
<evidence type="ECO:0000256" key="1">
    <source>
        <dbReference type="ARBA" id="ARBA00022527"/>
    </source>
</evidence>
<dbReference type="EMBL" id="JALLPB020000085">
    <property type="protein sequence ID" value="KAL3821758.1"/>
    <property type="molecule type" value="Genomic_DNA"/>
</dbReference>
<dbReference type="SUPFAM" id="SSF56112">
    <property type="entry name" value="Protein kinase-like (PK-like)"/>
    <property type="match status" value="1"/>
</dbReference>
<dbReference type="GO" id="GO:0098813">
    <property type="term" value="P:nuclear chromosome segregation"/>
    <property type="evidence" value="ECO:0007669"/>
    <property type="project" value="UniProtKB-ARBA"/>
</dbReference>
<organism evidence="9 10">
    <name type="scientific">Cyclostephanos tholiformis</name>
    <dbReference type="NCBI Taxonomy" id="382380"/>
    <lineage>
        <taxon>Eukaryota</taxon>
        <taxon>Sar</taxon>
        <taxon>Stramenopiles</taxon>
        <taxon>Ochrophyta</taxon>
        <taxon>Bacillariophyta</taxon>
        <taxon>Coscinodiscophyceae</taxon>
        <taxon>Thalassiosirophycidae</taxon>
        <taxon>Stephanodiscales</taxon>
        <taxon>Stephanodiscaceae</taxon>
        <taxon>Cyclostephanos</taxon>
    </lineage>
</organism>
<keyword evidence="3" id="KW-0547">Nucleotide-binding</keyword>
<dbReference type="InterPro" id="IPR027084">
    <property type="entry name" value="Mps1_cat"/>
</dbReference>
<dbReference type="InterPro" id="IPR011009">
    <property type="entry name" value="Kinase-like_dom_sf"/>
</dbReference>
<feature type="chain" id="PRO_5044892558" description="Protein kinase domain-containing protein" evidence="7">
    <location>
        <begin position="18"/>
        <end position="866"/>
    </location>
</feature>
<feature type="compositionally biased region" description="Basic and acidic residues" evidence="6">
    <location>
        <begin position="267"/>
        <end position="287"/>
    </location>
</feature>
<evidence type="ECO:0000256" key="2">
    <source>
        <dbReference type="ARBA" id="ARBA00022679"/>
    </source>
</evidence>
<dbReference type="SMART" id="SM00220">
    <property type="entry name" value="S_TKc"/>
    <property type="match status" value="1"/>
</dbReference>
<evidence type="ECO:0000313" key="9">
    <source>
        <dbReference type="EMBL" id="KAL3821758.1"/>
    </source>
</evidence>
<keyword evidence="2" id="KW-0808">Transferase</keyword>
<gene>
    <name evidence="9" type="ORF">ACHAXA_000257</name>
</gene>
<sequence>MLIWLMYALTLIRYRDASIGVDVNADDDEDAKRTLRHVQRSAFPDRGREFYGALSAAARMAASGEEDDGIGGGGGGDARGGGKEDDVDGAASWCRQSLGRGASVTSLVDHQMRTLVEVGLLPSGTPPTNTSVGGDAFPANPTPPVAAAASSVFSTAADAAPTPGGARWALLPSLGSRSDGRSSLHLPPSATIATKNVGTTMIRHPADVDAENESVPSRTDDDAASASSIPSSHRGTKRPLRSGSDRTRHPGNEGGPSGTIGTSLLRTRLELRKKLKMTDRTNQKVAREVGTGVGGKGGLRAILSQSVQGNDEENSDDNEDDGDIDGDGQIMAKRSADSYESTVTATRSSGSCASATSSNNGTIFHQDISPIDRDPTTSVKDMNLDYLLNWDPTKRDVAINKKKVTIAEDAYADKVVKKGPASVPKITRNDLAYMMNWNPFEKMEKKDDDFVSGGDGSDRSASVVVQRSTVQVGNQGKNMSTIDEATEGSTLGEVDKNGIASQSRSSVSSHESVEKITSELRKNKCANTSGDSSSRNDDEASRQQMISTSKLDCSFLPLIENKNIIRVKDEPYAKLGVIGKGGSCKVYRALSRDCNVVALKKVKLDGLNKQAVDGYANEIALLKRLNGNPAIIQLYSAEVDLERKSILLVMELGEVDLNYVLRQQELLSSREQSKGPGRSSLNMNFIRLTWQQMLTAVHSIHEERIIHSDLKPANFLFVRGALKLIDFGIAKAIEREDTTNVYRETLSGTLSYMSPEAIMDTSTNAKGVRVNKCGRPSDIWSLGCILYQMVYGKTPFANFHGIHQKVLAITNVNNEIPFPDGVDESAIDAMKQCLQRDPKQRPPIIGVNGLLNEHRFLHGRKMCNQR</sequence>
<feature type="domain" description="Protein kinase" evidence="8">
    <location>
        <begin position="572"/>
        <end position="857"/>
    </location>
</feature>
<name>A0ABD3SBQ3_9STRA</name>
<feature type="compositionally biased region" description="Polar residues" evidence="6">
    <location>
        <begin position="463"/>
        <end position="489"/>
    </location>
</feature>
<dbReference type="CDD" id="cd14131">
    <property type="entry name" value="PKc_Mps1"/>
    <property type="match status" value="1"/>
</dbReference>
<evidence type="ECO:0000256" key="4">
    <source>
        <dbReference type="ARBA" id="ARBA00022777"/>
    </source>
</evidence>
<dbReference type="Pfam" id="PF00069">
    <property type="entry name" value="Pkinase"/>
    <property type="match status" value="1"/>
</dbReference>
<reference evidence="9 10" key="1">
    <citation type="submission" date="2024-10" db="EMBL/GenBank/DDBJ databases">
        <title>Updated reference genomes for cyclostephanoid diatoms.</title>
        <authorList>
            <person name="Roberts W.R."/>
            <person name="Alverson A.J."/>
        </authorList>
    </citation>
    <scope>NUCLEOTIDE SEQUENCE [LARGE SCALE GENOMIC DNA]</scope>
    <source>
        <strain evidence="9 10">AJA228-03</strain>
    </source>
</reference>
<dbReference type="FunFam" id="1.10.510.10:FF:000224">
    <property type="entry name" value="serine/threonine-protein kinase mph1 isoform X1"/>
    <property type="match status" value="1"/>
</dbReference>